<feature type="compositionally biased region" description="Low complexity" evidence="1">
    <location>
        <begin position="98"/>
        <end position="116"/>
    </location>
</feature>
<dbReference type="GeneID" id="92072613"/>
<dbReference type="EMBL" id="JAQQWE010000002">
    <property type="protein sequence ID" value="KAK7962504.1"/>
    <property type="molecule type" value="Genomic_DNA"/>
</dbReference>
<evidence type="ECO:0000256" key="1">
    <source>
        <dbReference type="SAM" id="MobiDB-lite"/>
    </source>
</evidence>
<accession>A0ABR1QRZ4</accession>
<gene>
    <name evidence="2" type="ORF">PG986_003329</name>
</gene>
<reference evidence="2 3" key="1">
    <citation type="submission" date="2023-01" db="EMBL/GenBank/DDBJ databases">
        <title>Analysis of 21 Apiospora genomes using comparative genomics revels a genus with tremendous synthesis potential of carbohydrate active enzymes and secondary metabolites.</title>
        <authorList>
            <person name="Sorensen T."/>
        </authorList>
    </citation>
    <scope>NUCLEOTIDE SEQUENCE [LARGE SCALE GENOMIC DNA]</scope>
    <source>
        <strain evidence="2 3">CBS 24483</strain>
    </source>
</reference>
<organism evidence="2 3">
    <name type="scientific">Apiospora aurea</name>
    <dbReference type="NCBI Taxonomy" id="335848"/>
    <lineage>
        <taxon>Eukaryota</taxon>
        <taxon>Fungi</taxon>
        <taxon>Dikarya</taxon>
        <taxon>Ascomycota</taxon>
        <taxon>Pezizomycotina</taxon>
        <taxon>Sordariomycetes</taxon>
        <taxon>Xylariomycetidae</taxon>
        <taxon>Amphisphaeriales</taxon>
        <taxon>Apiosporaceae</taxon>
        <taxon>Apiospora</taxon>
    </lineage>
</organism>
<evidence type="ECO:0000313" key="2">
    <source>
        <dbReference type="EMBL" id="KAK7962504.1"/>
    </source>
</evidence>
<keyword evidence="3" id="KW-1185">Reference proteome</keyword>
<comment type="caution">
    <text evidence="2">The sequence shown here is derived from an EMBL/GenBank/DDBJ whole genome shotgun (WGS) entry which is preliminary data.</text>
</comment>
<sequence>MAAFASNGNFATSAMQFAFSLTGQSTTNNPLFHQGTERFSLALPSYYHNPLFQQGTEESDDDFDLEFRDDFTIVSNKDEPLDAVDSLTQSLSSLHISTTLPSGSKSTSTSHSLRSTGNNHSKAAPKGILKKPKGNNDHAKPKKAVVWHPELAHDIINGDHVPQTQVPREIWYAQEKQRIDAEAEARYLRKLQLLAATSAADAEWLDVSDDL</sequence>
<evidence type="ECO:0000313" key="3">
    <source>
        <dbReference type="Proteomes" id="UP001391051"/>
    </source>
</evidence>
<name>A0ABR1QRZ4_9PEZI</name>
<protein>
    <submittedName>
        <fullName evidence="2">Uncharacterized protein</fullName>
    </submittedName>
</protein>
<dbReference type="RefSeq" id="XP_066704615.1">
    <property type="nucleotide sequence ID" value="XM_066839551.1"/>
</dbReference>
<proteinExistence type="predicted"/>
<dbReference type="Proteomes" id="UP001391051">
    <property type="component" value="Unassembled WGS sequence"/>
</dbReference>
<feature type="region of interest" description="Disordered" evidence="1">
    <location>
        <begin position="98"/>
        <end position="142"/>
    </location>
</feature>